<evidence type="ECO:0000256" key="9">
    <source>
        <dbReference type="ARBA" id="ARBA00037847"/>
    </source>
</evidence>
<dbReference type="STRING" id="947166.A0A1D1UP71"/>
<dbReference type="GO" id="GO:0016757">
    <property type="term" value="F:glycosyltransferase activity"/>
    <property type="evidence" value="ECO:0007669"/>
    <property type="project" value="UniProtKB-KW"/>
</dbReference>
<accession>A0A1D1UP71</accession>
<evidence type="ECO:0000313" key="13">
    <source>
        <dbReference type="Proteomes" id="UP000186922"/>
    </source>
</evidence>
<dbReference type="InterPro" id="IPR003378">
    <property type="entry name" value="Fringe-like_glycosylTrfase"/>
</dbReference>
<evidence type="ECO:0000256" key="4">
    <source>
        <dbReference type="ARBA" id="ARBA00022679"/>
    </source>
</evidence>
<evidence type="ECO:0000256" key="2">
    <source>
        <dbReference type="ARBA" id="ARBA00008661"/>
    </source>
</evidence>
<feature type="transmembrane region" description="Helical" evidence="10">
    <location>
        <begin position="25"/>
        <end position="46"/>
    </location>
</feature>
<evidence type="ECO:0000256" key="7">
    <source>
        <dbReference type="ARBA" id="ARBA00022989"/>
    </source>
</evidence>
<dbReference type="OrthoDB" id="8959630at2759"/>
<dbReference type="EMBL" id="BDGG01000002">
    <property type="protein sequence ID" value="GAU91514.1"/>
    <property type="molecule type" value="Genomic_DNA"/>
</dbReference>
<keyword evidence="4" id="KW-0808">Transferase</keyword>
<evidence type="ECO:0000259" key="11">
    <source>
        <dbReference type="Pfam" id="PF02434"/>
    </source>
</evidence>
<dbReference type="PANTHER" id="PTHR10811">
    <property type="entry name" value="FRINGE-RELATED"/>
    <property type="match status" value="1"/>
</dbReference>
<name>A0A1D1UP71_RAMVA</name>
<dbReference type="Pfam" id="PF02434">
    <property type="entry name" value="Fringe"/>
    <property type="match status" value="1"/>
</dbReference>
<dbReference type="Proteomes" id="UP000186922">
    <property type="component" value="Unassembled WGS sequence"/>
</dbReference>
<evidence type="ECO:0000256" key="10">
    <source>
        <dbReference type="SAM" id="Phobius"/>
    </source>
</evidence>
<dbReference type="GO" id="GO:0016020">
    <property type="term" value="C:membrane"/>
    <property type="evidence" value="ECO:0007669"/>
    <property type="project" value="UniProtKB-SubCell"/>
</dbReference>
<dbReference type="AlphaFoldDB" id="A0A1D1UP71"/>
<comment type="subcellular location">
    <subcellularLocation>
        <location evidence="9">Endomembrane system</location>
        <topology evidence="9">Single-pass membrane protein</topology>
    </subcellularLocation>
    <subcellularLocation>
        <location evidence="1">Membrane</location>
        <topology evidence="1">Single-pass type II membrane protein</topology>
    </subcellularLocation>
</comment>
<dbReference type="Gene3D" id="3.90.550.50">
    <property type="match status" value="1"/>
</dbReference>
<evidence type="ECO:0000256" key="3">
    <source>
        <dbReference type="ARBA" id="ARBA00022676"/>
    </source>
</evidence>
<gene>
    <name evidence="12" type="primary">RvY_03752-1</name>
    <name evidence="12" type="synonym">RvY_03752.1</name>
    <name evidence="12" type="ORF">RvY_03752</name>
</gene>
<evidence type="ECO:0000256" key="5">
    <source>
        <dbReference type="ARBA" id="ARBA00022692"/>
    </source>
</evidence>
<sequence length="394" mass="44534">MIRAPLFPGRARSEMTSGMRRQGLFNLRFLLLIAVLVLGLFGLLHYEPVRNKLKALVTNEKDLPVATQTQRNLGGTSLVTKRPLWRKGPAKVRKCPQDFRHMEGNFIFITIKTTEKYHELRLKLLITTWIHGALKIRANNNRSLVKVAVVSDAVDDFANKILGGRMIKSKCPSSHNKTDLCCKQTSEFDLYYAERDAAQWFCHFDDDNYVNIPNLVSLLERYNAEEASYLGKSSRARTRLTNVITGDGKSTEKPFVAFSFGTGGAGFCLSKAAMKKVKRHVSRMSGGNGLEGVCRRLTGLSDDVAVGYVSAYNDISLTEIPQMHSHLEKMTTLTEDEIRRAVSLSYTRYRSYENTVRIADLKSPFSKAGDPSRFLALYHFLKPRDCNWEDTMNS</sequence>
<keyword evidence="5 10" id="KW-0812">Transmembrane</keyword>
<keyword evidence="3" id="KW-0328">Glycosyltransferase</keyword>
<proteinExistence type="inferred from homology"/>
<organism evidence="12 13">
    <name type="scientific">Ramazzottius varieornatus</name>
    <name type="common">Water bear</name>
    <name type="synonym">Tardigrade</name>
    <dbReference type="NCBI Taxonomy" id="947166"/>
    <lineage>
        <taxon>Eukaryota</taxon>
        <taxon>Metazoa</taxon>
        <taxon>Ecdysozoa</taxon>
        <taxon>Tardigrada</taxon>
        <taxon>Eutardigrada</taxon>
        <taxon>Parachela</taxon>
        <taxon>Hypsibioidea</taxon>
        <taxon>Ramazzottiidae</taxon>
        <taxon>Ramazzottius</taxon>
    </lineage>
</organism>
<keyword evidence="7 10" id="KW-1133">Transmembrane helix</keyword>
<dbReference type="GO" id="GO:0012505">
    <property type="term" value="C:endomembrane system"/>
    <property type="evidence" value="ECO:0007669"/>
    <property type="project" value="UniProtKB-SubCell"/>
</dbReference>
<protein>
    <recommendedName>
        <fullName evidence="11">Fringe-like glycosyltransferase domain-containing protein</fullName>
    </recommendedName>
</protein>
<evidence type="ECO:0000256" key="6">
    <source>
        <dbReference type="ARBA" id="ARBA00022968"/>
    </source>
</evidence>
<reference evidence="12 13" key="1">
    <citation type="journal article" date="2016" name="Nat. Commun.">
        <title>Extremotolerant tardigrade genome and improved radiotolerance of human cultured cells by tardigrade-unique protein.</title>
        <authorList>
            <person name="Hashimoto T."/>
            <person name="Horikawa D.D."/>
            <person name="Saito Y."/>
            <person name="Kuwahara H."/>
            <person name="Kozuka-Hata H."/>
            <person name="Shin-I T."/>
            <person name="Minakuchi Y."/>
            <person name="Ohishi K."/>
            <person name="Motoyama A."/>
            <person name="Aizu T."/>
            <person name="Enomoto A."/>
            <person name="Kondo K."/>
            <person name="Tanaka S."/>
            <person name="Hara Y."/>
            <person name="Koshikawa S."/>
            <person name="Sagara H."/>
            <person name="Miura T."/>
            <person name="Yokobori S."/>
            <person name="Miyagawa K."/>
            <person name="Suzuki Y."/>
            <person name="Kubo T."/>
            <person name="Oyama M."/>
            <person name="Kohara Y."/>
            <person name="Fujiyama A."/>
            <person name="Arakawa K."/>
            <person name="Katayama T."/>
            <person name="Toyoda A."/>
            <person name="Kunieda T."/>
        </authorList>
    </citation>
    <scope>NUCLEOTIDE SEQUENCE [LARGE SCALE GENOMIC DNA]</scope>
    <source>
        <strain evidence="12 13">YOKOZUNA-1</strain>
    </source>
</reference>
<keyword evidence="13" id="KW-1185">Reference proteome</keyword>
<evidence type="ECO:0000256" key="1">
    <source>
        <dbReference type="ARBA" id="ARBA00004606"/>
    </source>
</evidence>
<keyword evidence="6" id="KW-0735">Signal-anchor</keyword>
<evidence type="ECO:0000256" key="8">
    <source>
        <dbReference type="ARBA" id="ARBA00023136"/>
    </source>
</evidence>
<keyword evidence="8 10" id="KW-0472">Membrane</keyword>
<evidence type="ECO:0000313" key="12">
    <source>
        <dbReference type="EMBL" id="GAU91514.1"/>
    </source>
</evidence>
<feature type="domain" description="Fringe-like glycosyltransferase" evidence="11">
    <location>
        <begin position="102"/>
        <end position="373"/>
    </location>
</feature>
<comment type="similarity">
    <text evidence="2">Belongs to the glycosyltransferase 31 family.</text>
</comment>
<comment type="caution">
    <text evidence="12">The sequence shown here is derived from an EMBL/GenBank/DDBJ whole genome shotgun (WGS) entry which is preliminary data.</text>
</comment>